<evidence type="ECO:0000259" key="1">
    <source>
        <dbReference type="SMART" id="SM00507"/>
    </source>
</evidence>
<feature type="domain" description="HNH nuclease" evidence="1">
    <location>
        <begin position="323"/>
        <end position="375"/>
    </location>
</feature>
<dbReference type="CDD" id="cd00085">
    <property type="entry name" value="HNHc"/>
    <property type="match status" value="1"/>
</dbReference>
<gene>
    <name evidence="2" type="ORF">UFOPK1358_01563</name>
</gene>
<dbReference type="AlphaFoldDB" id="A0A6J6CFW6"/>
<organism evidence="2">
    <name type="scientific">freshwater metagenome</name>
    <dbReference type="NCBI Taxonomy" id="449393"/>
    <lineage>
        <taxon>unclassified sequences</taxon>
        <taxon>metagenomes</taxon>
        <taxon>ecological metagenomes</taxon>
    </lineage>
</organism>
<accession>A0A6J6CFW6</accession>
<dbReference type="EMBL" id="CAEZSF010000182">
    <property type="protein sequence ID" value="CAB4550035.1"/>
    <property type="molecule type" value="Genomic_DNA"/>
</dbReference>
<dbReference type="SMART" id="SM00507">
    <property type="entry name" value="HNHc"/>
    <property type="match status" value="1"/>
</dbReference>
<reference evidence="2" key="1">
    <citation type="submission" date="2020-05" db="EMBL/GenBank/DDBJ databases">
        <authorList>
            <person name="Chiriac C."/>
            <person name="Salcher M."/>
            <person name="Ghai R."/>
            <person name="Kavagutti S V."/>
        </authorList>
    </citation>
    <scope>NUCLEOTIDE SEQUENCE</scope>
</reference>
<name>A0A6J6CFW6_9ZZZZ</name>
<evidence type="ECO:0000313" key="2">
    <source>
        <dbReference type="EMBL" id="CAB4550035.1"/>
    </source>
</evidence>
<proteinExistence type="predicted"/>
<sequence length="414" mass="44076">MGAAAGAGVGSAGSGASGVGGAAGGLGVGVVCDEDLLGLSDVLECAQRALDSARLAIVGELDARNLPLHTRGLVTNAWLGHNYLLSRPVASRLVSTARKLRCVLPQVADALRNGVITADHAALLSKLCTPRVEPIMVALQTEFINLATGVRFERWANEIRALIDLADPDGAHLPNPDHNRITISDGLSGELHLNGDFVADTAATIRAALLAETERRVAHHRKLKTANPEHSTPSRSQLQAEALTELIRRAISTQPGTTNNPATDITLVIQASNPVHANTPDGIRLQDGTTRLLNCDPKIQALITNTLGVPLDLGTTIRYANNNQRKAITIRDQGCTFPGCDAPPNWVDLHHIHHAQHGGPTNLNNLISLCKQHHTTIHTTGWTIKQQPNTPGRYTITTPTGTQLNTQHHGKPSP</sequence>
<protein>
    <submittedName>
        <fullName evidence="2">Unannotated protein</fullName>
    </submittedName>
</protein>
<dbReference type="InterPro" id="IPR003615">
    <property type="entry name" value="HNH_nuc"/>
</dbReference>
<dbReference type="Pfam" id="PF02720">
    <property type="entry name" value="DUF222"/>
    <property type="match status" value="1"/>
</dbReference>
<dbReference type="InterPro" id="IPR003870">
    <property type="entry name" value="DUF222"/>
</dbReference>